<dbReference type="Proteomes" id="UP001446871">
    <property type="component" value="Unassembled WGS sequence"/>
</dbReference>
<accession>A0ABR1U449</accession>
<keyword evidence="2" id="KW-1185">Reference proteome</keyword>
<name>A0ABR1U449_9PEZI</name>
<organism evidence="1 2">
    <name type="scientific">Apiospora saccharicola</name>
    <dbReference type="NCBI Taxonomy" id="335842"/>
    <lineage>
        <taxon>Eukaryota</taxon>
        <taxon>Fungi</taxon>
        <taxon>Dikarya</taxon>
        <taxon>Ascomycota</taxon>
        <taxon>Pezizomycotina</taxon>
        <taxon>Sordariomycetes</taxon>
        <taxon>Xylariomycetidae</taxon>
        <taxon>Amphisphaeriales</taxon>
        <taxon>Apiosporaceae</taxon>
        <taxon>Apiospora</taxon>
    </lineage>
</organism>
<protein>
    <submittedName>
        <fullName evidence="1">Uncharacterized protein</fullName>
    </submittedName>
</protein>
<reference evidence="1 2" key="1">
    <citation type="submission" date="2023-01" db="EMBL/GenBank/DDBJ databases">
        <title>Analysis of 21 Apiospora genomes using comparative genomics revels a genus with tremendous synthesis potential of carbohydrate active enzymes and secondary metabolites.</title>
        <authorList>
            <person name="Sorensen T."/>
        </authorList>
    </citation>
    <scope>NUCLEOTIDE SEQUENCE [LARGE SCALE GENOMIC DNA]</scope>
    <source>
        <strain evidence="1 2">CBS 83171</strain>
    </source>
</reference>
<sequence>MLSLRKPRQLAMPISMSFSQYGLMLQKPIANHGVDEGDGAVTAAAVVEALGEEKARVELVAGAEEGLLMRLAERDIEEDPDLIIWSGNVPVALSPVECVKGVFAVGNIFETKSLLALLAGKLSAWELGGWVAALSDSLQSSPGEDEDENVINGVTVIDIAAVENPCESSRVSEDEGILIAVPLMLPIIVVPKLDDVEEVRLSELLKIGSEFVVVCVEDDFAFVVLRKGATVMLDLWLVEVLRKRMALVDSSVVAGTPELDACPTIEEMGNVVGDSGVSVRPPLEEKILVADYYQ</sequence>
<comment type="caution">
    <text evidence="1">The sequence shown here is derived from an EMBL/GenBank/DDBJ whole genome shotgun (WGS) entry which is preliminary data.</text>
</comment>
<evidence type="ECO:0000313" key="2">
    <source>
        <dbReference type="Proteomes" id="UP001446871"/>
    </source>
</evidence>
<dbReference type="EMBL" id="JAQQWM010000008">
    <property type="protein sequence ID" value="KAK8053666.1"/>
    <property type="molecule type" value="Genomic_DNA"/>
</dbReference>
<gene>
    <name evidence="1" type="ORF">PG996_012967</name>
</gene>
<proteinExistence type="predicted"/>
<evidence type="ECO:0000313" key="1">
    <source>
        <dbReference type="EMBL" id="KAK8053666.1"/>
    </source>
</evidence>